<reference evidence="5" key="1">
    <citation type="submission" date="2023-07" db="EMBL/GenBank/DDBJ databases">
        <authorList>
            <consortium name="AG Swart"/>
            <person name="Singh M."/>
            <person name="Singh A."/>
            <person name="Seah K."/>
            <person name="Emmerich C."/>
        </authorList>
    </citation>
    <scope>NUCLEOTIDE SEQUENCE</scope>
    <source>
        <strain evidence="5">DP1</strain>
    </source>
</reference>
<keyword evidence="6" id="KW-1185">Reference proteome</keyword>
<name>A0AAD1XZX1_EUPCR</name>
<dbReference type="InterPro" id="IPR001025">
    <property type="entry name" value="BAH_dom"/>
</dbReference>
<gene>
    <name evidence="5" type="ORF">ECRASSUSDP1_LOCUS22340</name>
</gene>
<dbReference type="InterPro" id="IPR011011">
    <property type="entry name" value="Znf_FYVE_PHD"/>
</dbReference>
<dbReference type="PROSITE" id="PS51038">
    <property type="entry name" value="BAH"/>
    <property type="match status" value="1"/>
</dbReference>
<evidence type="ECO:0000256" key="2">
    <source>
        <dbReference type="ARBA" id="ARBA00022771"/>
    </source>
</evidence>
<dbReference type="AlphaFoldDB" id="A0AAD1XZX1"/>
<proteinExistence type="predicted"/>
<dbReference type="Proteomes" id="UP001295684">
    <property type="component" value="Unassembled WGS sequence"/>
</dbReference>
<evidence type="ECO:0000313" key="6">
    <source>
        <dbReference type="Proteomes" id="UP001295684"/>
    </source>
</evidence>
<keyword evidence="3" id="KW-0862">Zinc</keyword>
<dbReference type="SMART" id="SM00249">
    <property type="entry name" value="PHD"/>
    <property type="match status" value="1"/>
</dbReference>
<accession>A0AAD1XZX1</accession>
<dbReference type="Gene3D" id="2.30.30.490">
    <property type="match status" value="1"/>
</dbReference>
<keyword evidence="1" id="KW-0479">Metal-binding</keyword>
<dbReference type="GO" id="GO:0003682">
    <property type="term" value="F:chromatin binding"/>
    <property type="evidence" value="ECO:0007669"/>
    <property type="project" value="InterPro"/>
</dbReference>
<feature type="domain" description="BAH" evidence="4">
    <location>
        <begin position="1"/>
        <end position="114"/>
    </location>
</feature>
<dbReference type="InterPro" id="IPR001965">
    <property type="entry name" value="Znf_PHD"/>
</dbReference>
<dbReference type="InterPro" id="IPR019786">
    <property type="entry name" value="Zinc_finger_PHD-type_CS"/>
</dbReference>
<dbReference type="Gene3D" id="3.30.40.10">
    <property type="entry name" value="Zinc/RING finger domain, C3HC4 (zinc finger)"/>
    <property type="match status" value="1"/>
</dbReference>
<dbReference type="PROSITE" id="PS01359">
    <property type="entry name" value="ZF_PHD_1"/>
    <property type="match status" value="1"/>
</dbReference>
<dbReference type="Pfam" id="PF00628">
    <property type="entry name" value="PHD"/>
    <property type="match status" value="1"/>
</dbReference>
<sequence>MARGSNYICKFLEVIPFGGIPEFEYWPSIRVQWYFHHNEIDIDNLDIPAEDRIYLGDNELFLSDIEQNIYIGHIRGKCKVLTIEEYDSTTNVTELTYFSRAMYLTKEKKLSPPFERWATLCSCRKPLNPNLLSIGCDRCNEWYHPKCEGLTDEMAQNIDDFICSKCKRGVMV</sequence>
<comment type="caution">
    <text evidence="5">The sequence shown here is derived from an EMBL/GenBank/DDBJ whole genome shotgun (WGS) entry which is preliminary data.</text>
</comment>
<keyword evidence="2" id="KW-0863">Zinc-finger</keyword>
<evidence type="ECO:0000259" key="4">
    <source>
        <dbReference type="PROSITE" id="PS51038"/>
    </source>
</evidence>
<dbReference type="InterPro" id="IPR043151">
    <property type="entry name" value="BAH_sf"/>
</dbReference>
<dbReference type="GO" id="GO:0008270">
    <property type="term" value="F:zinc ion binding"/>
    <property type="evidence" value="ECO:0007669"/>
    <property type="project" value="UniProtKB-KW"/>
</dbReference>
<dbReference type="InterPro" id="IPR019787">
    <property type="entry name" value="Znf_PHD-finger"/>
</dbReference>
<dbReference type="PANTHER" id="PTHR46364">
    <property type="entry name" value="OS08G0421900 PROTEIN"/>
    <property type="match status" value="1"/>
</dbReference>
<evidence type="ECO:0000313" key="5">
    <source>
        <dbReference type="EMBL" id="CAI2380897.1"/>
    </source>
</evidence>
<organism evidence="5 6">
    <name type="scientific">Euplotes crassus</name>
    <dbReference type="NCBI Taxonomy" id="5936"/>
    <lineage>
        <taxon>Eukaryota</taxon>
        <taxon>Sar</taxon>
        <taxon>Alveolata</taxon>
        <taxon>Ciliophora</taxon>
        <taxon>Intramacronucleata</taxon>
        <taxon>Spirotrichea</taxon>
        <taxon>Hypotrichia</taxon>
        <taxon>Euplotida</taxon>
        <taxon>Euplotidae</taxon>
        <taxon>Moneuplotes</taxon>
    </lineage>
</organism>
<protein>
    <recommendedName>
        <fullName evidence="4">BAH domain-containing protein</fullName>
    </recommendedName>
</protein>
<dbReference type="SUPFAM" id="SSF57903">
    <property type="entry name" value="FYVE/PHD zinc finger"/>
    <property type="match status" value="1"/>
</dbReference>
<evidence type="ECO:0000256" key="3">
    <source>
        <dbReference type="ARBA" id="ARBA00022833"/>
    </source>
</evidence>
<dbReference type="InterPro" id="IPR013083">
    <property type="entry name" value="Znf_RING/FYVE/PHD"/>
</dbReference>
<evidence type="ECO:0000256" key="1">
    <source>
        <dbReference type="ARBA" id="ARBA00022723"/>
    </source>
</evidence>
<dbReference type="EMBL" id="CAMPGE010022898">
    <property type="protein sequence ID" value="CAI2380897.1"/>
    <property type="molecule type" value="Genomic_DNA"/>
</dbReference>